<proteinExistence type="predicted"/>
<evidence type="ECO:0000256" key="1">
    <source>
        <dbReference type="SAM" id="MobiDB-lite"/>
    </source>
</evidence>
<sequence length="28" mass="2927">MVKSDTTPPRSQIAAEDGYTSGGNLPPH</sequence>
<protein>
    <submittedName>
        <fullName evidence="2">Uncharacterized protein</fullName>
    </submittedName>
</protein>
<dbReference type="Proteomes" id="UP000324222">
    <property type="component" value="Unassembled WGS sequence"/>
</dbReference>
<dbReference type="AlphaFoldDB" id="A0A5B7K4U3"/>
<gene>
    <name evidence="2" type="ORF">E2C01_097108</name>
</gene>
<accession>A0A5B7K4U3</accession>
<evidence type="ECO:0000313" key="2">
    <source>
        <dbReference type="EMBL" id="MPD01574.1"/>
    </source>
</evidence>
<feature type="region of interest" description="Disordered" evidence="1">
    <location>
        <begin position="1"/>
        <end position="28"/>
    </location>
</feature>
<reference evidence="2 3" key="1">
    <citation type="submission" date="2019-05" db="EMBL/GenBank/DDBJ databases">
        <title>Another draft genome of Portunus trituberculatus and its Hox gene families provides insights of decapod evolution.</title>
        <authorList>
            <person name="Jeong J.-H."/>
            <person name="Song I."/>
            <person name="Kim S."/>
            <person name="Choi T."/>
            <person name="Kim D."/>
            <person name="Ryu S."/>
            <person name="Kim W."/>
        </authorList>
    </citation>
    <scope>NUCLEOTIDE SEQUENCE [LARGE SCALE GENOMIC DNA]</scope>
    <source>
        <tissue evidence="2">Muscle</tissue>
    </source>
</reference>
<feature type="compositionally biased region" description="Polar residues" evidence="1">
    <location>
        <begin position="1"/>
        <end position="10"/>
    </location>
</feature>
<organism evidence="2 3">
    <name type="scientific">Portunus trituberculatus</name>
    <name type="common">Swimming crab</name>
    <name type="synonym">Neptunus trituberculatus</name>
    <dbReference type="NCBI Taxonomy" id="210409"/>
    <lineage>
        <taxon>Eukaryota</taxon>
        <taxon>Metazoa</taxon>
        <taxon>Ecdysozoa</taxon>
        <taxon>Arthropoda</taxon>
        <taxon>Crustacea</taxon>
        <taxon>Multicrustacea</taxon>
        <taxon>Malacostraca</taxon>
        <taxon>Eumalacostraca</taxon>
        <taxon>Eucarida</taxon>
        <taxon>Decapoda</taxon>
        <taxon>Pleocyemata</taxon>
        <taxon>Brachyura</taxon>
        <taxon>Eubrachyura</taxon>
        <taxon>Portunoidea</taxon>
        <taxon>Portunidae</taxon>
        <taxon>Portuninae</taxon>
        <taxon>Portunus</taxon>
    </lineage>
</organism>
<dbReference type="EMBL" id="VSRR010127730">
    <property type="protein sequence ID" value="MPD01574.1"/>
    <property type="molecule type" value="Genomic_DNA"/>
</dbReference>
<comment type="caution">
    <text evidence="2">The sequence shown here is derived from an EMBL/GenBank/DDBJ whole genome shotgun (WGS) entry which is preliminary data.</text>
</comment>
<evidence type="ECO:0000313" key="3">
    <source>
        <dbReference type="Proteomes" id="UP000324222"/>
    </source>
</evidence>
<keyword evidence="3" id="KW-1185">Reference proteome</keyword>
<name>A0A5B7K4U3_PORTR</name>